<protein>
    <submittedName>
        <fullName evidence="1">Uncharacterized protein</fullName>
    </submittedName>
</protein>
<dbReference type="InParanoid" id="A0A0V1BVM5"/>
<gene>
    <name evidence="1" type="ORF">T01_690</name>
</gene>
<dbReference type="EMBL" id="JYDH01000010">
    <property type="protein sequence ID" value="KRY40984.1"/>
    <property type="molecule type" value="Genomic_DNA"/>
</dbReference>
<dbReference type="Proteomes" id="UP000054776">
    <property type="component" value="Unassembled WGS sequence"/>
</dbReference>
<name>A0A0V1BVM5_TRISP</name>
<proteinExistence type="predicted"/>
<accession>A0A0V1BVM5</accession>
<dbReference type="OrthoDB" id="5919900at2759"/>
<dbReference type="AlphaFoldDB" id="A0A0V1BVM5"/>
<organism evidence="1 2">
    <name type="scientific">Trichinella spiralis</name>
    <name type="common">Trichina worm</name>
    <dbReference type="NCBI Taxonomy" id="6334"/>
    <lineage>
        <taxon>Eukaryota</taxon>
        <taxon>Metazoa</taxon>
        <taxon>Ecdysozoa</taxon>
        <taxon>Nematoda</taxon>
        <taxon>Enoplea</taxon>
        <taxon>Dorylaimia</taxon>
        <taxon>Trichinellida</taxon>
        <taxon>Trichinellidae</taxon>
        <taxon>Trichinella</taxon>
    </lineage>
</organism>
<evidence type="ECO:0000313" key="1">
    <source>
        <dbReference type="EMBL" id="KRY40984.1"/>
    </source>
</evidence>
<comment type="caution">
    <text evidence="1">The sequence shown here is derived from an EMBL/GenBank/DDBJ whole genome shotgun (WGS) entry which is preliminary data.</text>
</comment>
<sequence>MQNNECCFIQLCYDGPFWDDARLRHGDVAGVLQLERRLSTVGGRVGVRGTPDFCFERIKRFPENRP</sequence>
<evidence type="ECO:0000313" key="2">
    <source>
        <dbReference type="Proteomes" id="UP000054776"/>
    </source>
</evidence>
<keyword evidence="2" id="KW-1185">Reference proteome</keyword>
<reference evidence="1 2" key="1">
    <citation type="submission" date="2015-01" db="EMBL/GenBank/DDBJ databases">
        <title>Evolution of Trichinella species and genotypes.</title>
        <authorList>
            <person name="Korhonen P.K."/>
            <person name="Edoardo P."/>
            <person name="Giuseppe L.R."/>
            <person name="Gasser R.B."/>
        </authorList>
    </citation>
    <scope>NUCLEOTIDE SEQUENCE [LARGE SCALE GENOMIC DNA]</scope>
    <source>
        <strain evidence="1">ISS3</strain>
    </source>
</reference>